<evidence type="ECO:0000313" key="2">
    <source>
        <dbReference type="EMBL" id="PPK66043.1"/>
    </source>
</evidence>
<evidence type="ECO:0000313" key="3">
    <source>
        <dbReference type="Proteomes" id="UP000239203"/>
    </source>
</evidence>
<proteinExistence type="predicted"/>
<reference evidence="2 3" key="1">
    <citation type="submission" date="2018-02" db="EMBL/GenBank/DDBJ databases">
        <title>Genomic Encyclopedia of Archaeal and Bacterial Type Strains, Phase II (KMG-II): from individual species to whole genera.</title>
        <authorList>
            <person name="Goeker M."/>
        </authorList>
    </citation>
    <scope>NUCLEOTIDE SEQUENCE [LARGE SCALE GENOMIC DNA]</scope>
    <source>
        <strain evidence="2 3">YU 961-1</strain>
    </source>
</reference>
<keyword evidence="3" id="KW-1185">Reference proteome</keyword>
<sequence>MVEPRSLWWINSPLRTSRDRIAYSRAPSTRVVSRPSLVFQPTVRLENASRTAAGQNTPSPVGMRVASATHSRSRGRGGEVPVDQIRRRCGSWITPGRGCSPLLAQERALRLMAAHQPFDPFARHPGPVAAQGRVHPRAVVGCRLRWCRCPRSRPPAPHPDAAAVTGPPGAGPSRSRWRRRYRGPGGWARPRSGREAVTRASRPSPGRVPRSPAEALAARRTHWPWTGRHARRSRPRPAGAVTQCFETHPELLGQPPDYRLGIRLPIQPDRTSPQLIGVLLRCCHGRLPSDPIGPCLKVSELPGEPQREYNGRSNRSAFSAGYARQPASVLA</sequence>
<feature type="compositionally biased region" description="Low complexity" evidence="1">
    <location>
        <begin position="159"/>
        <end position="174"/>
    </location>
</feature>
<dbReference type="EMBL" id="PTIX01000011">
    <property type="protein sequence ID" value="PPK66043.1"/>
    <property type="molecule type" value="Genomic_DNA"/>
</dbReference>
<feature type="compositionally biased region" description="Low complexity" evidence="1">
    <location>
        <begin position="199"/>
        <end position="212"/>
    </location>
</feature>
<evidence type="ECO:0000256" key="1">
    <source>
        <dbReference type="SAM" id="MobiDB-lite"/>
    </source>
</evidence>
<comment type="caution">
    <text evidence="2">The sequence shown here is derived from an EMBL/GenBank/DDBJ whole genome shotgun (WGS) entry which is preliminary data.</text>
</comment>
<name>A0A2S6GLJ5_9PSEU</name>
<accession>A0A2S6GLJ5</accession>
<dbReference type="AlphaFoldDB" id="A0A2S6GLJ5"/>
<protein>
    <submittedName>
        <fullName evidence="2">Uncharacterized protein</fullName>
    </submittedName>
</protein>
<feature type="region of interest" description="Disordered" evidence="1">
    <location>
        <begin position="301"/>
        <end position="331"/>
    </location>
</feature>
<feature type="region of interest" description="Disordered" evidence="1">
    <location>
        <begin position="153"/>
        <end position="218"/>
    </location>
</feature>
<dbReference type="Proteomes" id="UP000239203">
    <property type="component" value="Unassembled WGS sequence"/>
</dbReference>
<gene>
    <name evidence="2" type="ORF">CLV40_1117</name>
</gene>
<organism evidence="2 3">
    <name type="scientific">Actinokineospora auranticolor</name>
    <dbReference type="NCBI Taxonomy" id="155976"/>
    <lineage>
        <taxon>Bacteria</taxon>
        <taxon>Bacillati</taxon>
        <taxon>Actinomycetota</taxon>
        <taxon>Actinomycetes</taxon>
        <taxon>Pseudonocardiales</taxon>
        <taxon>Pseudonocardiaceae</taxon>
        <taxon>Actinokineospora</taxon>
    </lineage>
</organism>